<proteinExistence type="predicted"/>
<evidence type="ECO:0000313" key="3">
    <source>
        <dbReference type="Proteomes" id="UP000190648"/>
    </source>
</evidence>
<dbReference type="AlphaFoldDB" id="A0A1V4K9V5"/>
<keyword evidence="3" id="KW-1185">Reference proteome</keyword>
<protein>
    <submittedName>
        <fullName evidence="2">Uncharacterized protein</fullName>
    </submittedName>
</protein>
<evidence type="ECO:0000256" key="1">
    <source>
        <dbReference type="SAM" id="Phobius"/>
    </source>
</evidence>
<keyword evidence="1" id="KW-0472">Membrane</keyword>
<organism evidence="2 3">
    <name type="scientific">Patagioenas fasciata monilis</name>
    <dbReference type="NCBI Taxonomy" id="372326"/>
    <lineage>
        <taxon>Eukaryota</taxon>
        <taxon>Metazoa</taxon>
        <taxon>Chordata</taxon>
        <taxon>Craniata</taxon>
        <taxon>Vertebrata</taxon>
        <taxon>Euteleostomi</taxon>
        <taxon>Archelosauria</taxon>
        <taxon>Archosauria</taxon>
        <taxon>Dinosauria</taxon>
        <taxon>Saurischia</taxon>
        <taxon>Theropoda</taxon>
        <taxon>Coelurosauria</taxon>
        <taxon>Aves</taxon>
        <taxon>Neognathae</taxon>
        <taxon>Neoaves</taxon>
        <taxon>Columbimorphae</taxon>
        <taxon>Columbiformes</taxon>
        <taxon>Columbidae</taxon>
        <taxon>Patagioenas</taxon>
    </lineage>
</organism>
<feature type="transmembrane region" description="Helical" evidence="1">
    <location>
        <begin position="65"/>
        <end position="82"/>
    </location>
</feature>
<reference evidence="2 3" key="1">
    <citation type="submission" date="2016-02" db="EMBL/GenBank/DDBJ databases">
        <title>Band-tailed pigeon sequencing and assembly.</title>
        <authorList>
            <person name="Soares A.E."/>
            <person name="Novak B.J."/>
            <person name="Rice E.S."/>
            <person name="O'Connell B."/>
            <person name="Chang D."/>
            <person name="Weber S."/>
            <person name="Shapiro B."/>
        </authorList>
    </citation>
    <scope>NUCLEOTIDE SEQUENCE [LARGE SCALE GENOMIC DNA]</scope>
    <source>
        <strain evidence="2">BTP2013</strain>
        <tissue evidence="2">Blood</tissue>
    </source>
</reference>
<gene>
    <name evidence="2" type="ORF">AV530_002927</name>
</gene>
<evidence type="ECO:0000313" key="2">
    <source>
        <dbReference type="EMBL" id="OPJ81174.1"/>
    </source>
</evidence>
<name>A0A1V4K9V5_PATFA</name>
<keyword evidence="1" id="KW-1133">Transmembrane helix</keyword>
<comment type="caution">
    <text evidence="2">The sequence shown here is derived from an EMBL/GenBank/DDBJ whole genome shotgun (WGS) entry which is preliminary data.</text>
</comment>
<dbReference type="Proteomes" id="UP000190648">
    <property type="component" value="Unassembled WGS sequence"/>
</dbReference>
<keyword evidence="1" id="KW-0812">Transmembrane</keyword>
<dbReference type="EMBL" id="LSYS01004095">
    <property type="protein sequence ID" value="OPJ81174.1"/>
    <property type="molecule type" value="Genomic_DNA"/>
</dbReference>
<accession>A0A1V4K9V5</accession>
<sequence length="83" mass="9631">MYTRVPAHSGHRLVSCTTMSSEVSMIISCWQEHCEKVVEKTNGSIRKRIFRKLAKMGRALQRNKLFSVLLQPVWLLVIFCCFT</sequence>